<accession>A0A1J1I790</accession>
<reference evidence="6 7" key="1">
    <citation type="submission" date="2015-04" db="EMBL/GenBank/DDBJ databases">
        <authorList>
            <person name="Syromyatnikov M.Y."/>
            <person name="Popov V.N."/>
        </authorList>
    </citation>
    <scope>NUCLEOTIDE SEQUENCE [LARGE SCALE GENOMIC DNA]</scope>
</reference>
<comment type="similarity">
    <text evidence="3">Belongs to the peptidase S1 family. CLIP subfamily.</text>
</comment>
<dbReference type="STRING" id="568069.A0A1J1I790"/>
<evidence type="ECO:0000256" key="1">
    <source>
        <dbReference type="ARBA" id="ARBA00023157"/>
    </source>
</evidence>
<feature type="signal peptide" evidence="4">
    <location>
        <begin position="1"/>
        <end position="24"/>
    </location>
</feature>
<dbReference type="InterPro" id="IPR043504">
    <property type="entry name" value="Peptidase_S1_PA_chymotrypsin"/>
</dbReference>
<dbReference type="GO" id="GO:0004252">
    <property type="term" value="F:serine-type endopeptidase activity"/>
    <property type="evidence" value="ECO:0007669"/>
    <property type="project" value="InterPro"/>
</dbReference>
<keyword evidence="2" id="KW-0325">Glycoprotein</keyword>
<organism evidence="6 7">
    <name type="scientific">Clunio marinus</name>
    <dbReference type="NCBI Taxonomy" id="568069"/>
    <lineage>
        <taxon>Eukaryota</taxon>
        <taxon>Metazoa</taxon>
        <taxon>Ecdysozoa</taxon>
        <taxon>Arthropoda</taxon>
        <taxon>Hexapoda</taxon>
        <taxon>Insecta</taxon>
        <taxon>Pterygota</taxon>
        <taxon>Neoptera</taxon>
        <taxon>Endopterygota</taxon>
        <taxon>Diptera</taxon>
        <taxon>Nematocera</taxon>
        <taxon>Chironomoidea</taxon>
        <taxon>Chironomidae</taxon>
        <taxon>Clunio</taxon>
    </lineage>
</organism>
<keyword evidence="4" id="KW-0732">Signal</keyword>
<evidence type="ECO:0000256" key="4">
    <source>
        <dbReference type="SAM" id="SignalP"/>
    </source>
</evidence>
<dbReference type="Pfam" id="PF00089">
    <property type="entry name" value="Trypsin"/>
    <property type="match status" value="1"/>
</dbReference>
<dbReference type="Gene3D" id="2.40.10.10">
    <property type="entry name" value="Trypsin-like serine proteases"/>
    <property type="match status" value="1"/>
</dbReference>
<protein>
    <submittedName>
        <fullName evidence="6">CLUMA_CG009612, isoform A</fullName>
    </submittedName>
</protein>
<dbReference type="SUPFAM" id="SSF50494">
    <property type="entry name" value="Trypsin-like serine proteases"/>
    <property type="match status" value="1"/>
</dbReference>
<evidence type="ECO:0000313" key="7">
    <source>
        <dbReference type="Proteomes" id="UP000183832"/>
    </source>
</evidence>
<evidence type="ECO:0000256" key="2">
    <source>
        <dbReference type="ARBA" id="ARBA00023180"/>
    </source>
</evidence>
<dbReference type="InterPro" id="IPR051487">
    <property type="entry name" value="Ser/Thr_Proteases_Immune/Dev"/>
</dbReference>
<evidence type="ECO:0000259" key="5">
    <source>
        <dbReference type="PROSITE" id="PS50240"/>
    </source>
</evidence>
<feature type="chain" id="PRO_5012339683" evidence="4">
    <location>
        <begin position="25"/>
        <end position="293"/>
    </location>
</feature>
<proteinExistence type="inferred from homology"/>
<dbReference type="PROSITE" id="PS50240">
    <property type="entry name" value="TRYPSIN_DOM"/>
    <property type="match status" value="1"/>
</dbReference>
<keyword evidence="1" id="KW-1015">Disulfide bond</keyword>
<keyword evidence="7" id="KW-1185">Reference proteome</keyword>
<name>A0A1J1I790_9DIPT</name>
<dbReference type="OrthoDB" id="8033859at2759"/>
<dbReference type="PANTHER" id="PTHR24256">
    <property type="entry name" value="TRYPTASE-RELATED"/>
    <property type="match status" value="1"/>
</dbReference>
<gene>
    <name evidence="6" type="ORF">CLUMA_CG009612</name>
</gene>
<dbReference type="SMART" id="SM00020">
    <property type="entry name" value="Tryp_SPc"/>
    <property type="match status" value="1"/>
</dbReference>
<dbReference type="InterPro" id="IPR001254">
    <property type="entry name" value="Trypsin_dom"/>
</dbReference>
<dbReference type="EMBL" id="CVRI01000043">
    <property type="protein sequence ID" value="CRK96183.1"/>
    <property type="molecule type" value="Genomic_DNA"/>
</dbReference>
<sequence length="293" mass="32866">MFHQKFFAQLVLTFLLLQISHVLSESVAKIMNSEHQVRYGNGHRCSGVLISNFTVLTAASCLLKDDSGEFYQADELSVAIGNLNRFERIDLLTFDSPVSAVKVHGRFNKKTYLNNLALLEVDSVEFSAHVLPILTSSEVISDNLNCYVLGWRNSSSGQLTDDLMRFDAQTKTRTTCGQKLFPFATFCSADPMLPLPILDTCVGEEGSGLICMGQDMYELRGIVSKTCKIGERTQYTDVSQLINWIAISHFEESLKIIDNDLLKSVVMSLLDLIAYYINTPKIADDFEIIKFLF</sequence>
<dbReference type="InterPro" id="IPR009003">
    <property type="entry name" value="Peptidase_S1_PA"/>
</dbReference>
<dbReference type="GO" id="GO:0006508">
    <property type="term" value="P:proteolysis"/>
    <property type="evidence" value="ECO:0007669"/>
    <property type="project" value="InterPro"/>
</dbReference>
<feature type="domain" description="Peptidase S1" evidence="5">
    <location>
        <begin position="22"/>
        <end position="245"/>
    </location>
</feature>
<evidence type="ECO:0000313" key="6">
    <source>
        <dbReference type="EMBL" id="CRK96183.1"/>
    </source>
</evidence>
<evidence type="ECO:0000256" key="3">
    <source>
        <dbReference type="ARBA" id="ARBA00024195"/>
    </source>
</evidence>
<dbReference type="Proteomes" id="UP000183832">
    <property type="component" value="Unassembled WGS sequence"/>
</dbReference>
<dbReference type="AlphaFoldDB" id="A0A1J1I790"/>